<organism evidence="4 5">
    <name type="scientific">Formosa sediminum</name>
    <dbReference type="NCBI Taxonomy" id="2594004"/>
    <lineage>
        <taxon>Bacteria</taxon>
        <taxon>Pseudomonadati</taxon>
        <taxon>Bacteroidota</taxon>
        <taxon>Flavobacteriia</taxon>
        <taxon>Flavobacteriales</taxon>
        <taxon>Flavobacteriaceae</taxon>
        <taxon>Formosa</taxon>
    </lineage>
</organism>
<dbReference type="PROSITE" id="PS51352">
    <property type="entry name" value="THIOREDOXIN_2"/>
    <property type="match status" value="1"/>
</dbReference>
<dbReference type="Proteomes" id="UP000319209">
    <property type="component" value="Chromosome"/>
</dbReference>
<evidence type="ECO:0000256" key="2">
    <source>
        <dbReference type="SAM" id="SignalP"/>
    </source>
</evidence>
<dbReference type="PANTHER" id="PTHR42852">
    <property type="entry name" value="THIOL:DISULFIDE INTERCHANGE PROTEIN DSBE"/>
    <property type="match status" value="1"/>
</dbReference>
<sequence length="258" mass="29232">MKTIFLSLVLFCNLLASAQNIQTPEYVIIANNQIITQAQLGEYAKNGDIKSMNKGVTEDYRNELAAKFGDKIGDREFIIQIDLFTEAEKKEHAQQQNTSTKLSEIDLNEGLKLNVNDTAADFTVNMVNNETITLSDLKGKVVLLNFWATWCAPCLLEFHEIPDKILKKFKDEDFVFLPISRGETQEKVLSKMTQLQEKGIEFNTGLDPNKNIWDQYATKYIPKNFVIDKNGIIRFISTGNTEGSVDLLAAEIENLLQQ</sequence>
<protein>
    <submittedName>
        <fullName evidence="4">TlpA family protein disulfide reductase</fullName>
    </submittedName>
</protein>
<evidence type="ECO:0000313" key="4">
    <source>
        <dbReference type="EMBL" id="QDO92478.1"/>
    </source>
</evidence>
<evidence type="ECO:0000256" key="1">
    <source>
        <dbReference type="ARBA" id="ARBA00023284"/>
    </source>
</evidence>
<name>A0A516GLS4_9FLAO</name>
<dbReference type="Pfam" id="PF00578">
    <property type="entry name" value="AhpC-TSA"/>
    <property type="match status" value="1"/>
</dbReference>
<dbReference type="SUPFAM" id="SSF52833">
    <property type="entry name" value="Thioredoxin-like"/>
    <property type="match status" value="1"/>
</dbReference>
<dbReference type="GO" id="GO:0016209">
    <property type="term" value="F:antioxidant activity"/>
    <property type="evidence" value="ECO:0007669"/>
    <property type="project" value="InterPro"/>
</dbReference>
<feature type="chain" id="PRO_5021944519" evidence="2">
    <location>
        <begin position="19"/>
        <end position="258"/>
    </location>
</feature>
<proteinExistence type="predicted"/>
<dbReference type="GO" id="GO:0016491">
    <property type="term" value="F:oxidoreductase activity"/>
    <property type="evidence" value="ECO:0007669"/>
    <property type="project" value="InterPro"/>
</dbReference>
<feature type="signal peptide" evidence="2">
    <location>
        <begin position="1"/>
        <end position="18"/>
    </location>
</feature>
<dbReference type="PANTHER" id="PTHR42852:SF13">
    <property type="entry name" value="PROTEIN DIPZ"/>
    <property type="match status" value="1"/>
</dbReference>
<keyword evidence="5" id="KW-1185">Reference proteome</keyword>
<feature type="domain" description="Thioredoxin" evidence="3">
    <location>
        <begin position="113"/>
        <end position="257"/>
    </location>
</feature>
<evidence type="ECO:0000259" key="3">
    <source>
        <dbReference type="PROSITE" id="PS51352"/>
    </source>
</evidence>
<keyword evidence="1" id="KW-0676">Redox-active center</keyword>
<reference evidence="4 5" key="1">
    <citation type="submission" date="2019-07" db="EMBL/GenBank/DDBJ databases">
        <title>Genome sequencing for Formosa sp. PS13.</title>
        <authorList>
            <person name="Park S.-J."/>
        </authorList>
    </citation>
    <scope>NUCLEOTIDE SEQUENCE [LARGE SCALE GENOMIC DNA]</scope>
    <source>
        <strain evidence="4 5">PS13</strain>
    </source>
</reference>
<dbReference type="PROSITE" id="PS00194">
    <property type="entry name" value="THIOREDOXIN_1"/>
    <property type="match status" value="1"/>
</dbReference>
<dbReference type="InterPro" id="IPR036249">
    <property type="entry name" value="Thioredoxin-like_sf"/>
</dbReference>
<gene>
    <name evidence="4" type="ORF">FNB79_00230</name>
</gene>
<keyword evidence="2" id="KW-0732">Signal</keyword>
<dbReference type="EMBL" id="CP041637">
    <property type="protein sequence ID" value="QDO92478.1"/>
    <property type="molecule type" value="Genomic_DNA"/>
</dbReference>
<dbReference type="KEGG" id="fop:FNB79_00230"/>
<dbReference type="InterPro" id="IPR000866">
    <property type="entry name" value="AhpC/TSA"/>
</dbReference>
<dbReference type="CDD" id="cd02966">
    <property type="entry name" value="TlpA_like_family"/>
    <property type="match status" value="1"/>
</dbReference>
<accession>A0A516GLS4</accession>
<dbReference type="InterPro" id="IPR017937">
    <property type="entry name" value="Thioredoxin_CS"/>
</dbReference>
<dbReference type="AlphaFoldDB" id="A0A516GLS4"/>
<dbReference type="OrthoDB" id="9815205at2"/>
<evidence type="ECO:0000313" key="5">
    <source>
        <dbReference type="Proteomes" id="UP000319209"/>
    </source>
</evidence>
<dbReference type="Gene3D" id="3.40.30.10">
    <property type="entry name" value="Glutaredoxin"/>
    <property type="match status" value="1"/>
</dbReference>
<dbReference type="InterPro" id="IPR013766">
    <property type="entry name" value="Thioredoxin_domain"/>
</dbReference>
<dbReference type="InterPro" id="IPR050553">
    <property type="entry name" value="Thioredoxin_ResA/DsbE_sf"/>
</dbReference>
<dbReference type="RefSeq" id="WP_143379390.1">
    <property type="nucleotide sequence ID" value="NZ_CP041637.1"/>
</dbReference>